<organism evidence="7 8">
    <name type="scientific">Acrocarpospora macrocephala</name>
    <dbReference type="NCBI Taxonomy" id="150177"/>
    <lineage>
        <taxon>Bacteria</taxon>
        <taxon>Bacillati</taxon>
        <taxon>Actinomycetota</taxon>
        <taxon>Actinomycetes</taxon>
        <taxon>Streptosporangiales</taxon>
        <taxon>Streptosporangiaceae</taxon>
        <taxon>Acrocarpospora</taxon>
    </lineage>
</organism>
<evidence type="ECO:0000256" key="1">
    <source>
        <dbReference type="ARBA" id="ARBA00005591"/>
    </source>
</evidence>
<dbReference type="GO" id="GO:0033744">
    <property type="term" value="F:L-methionine:thioredoxin-disulfide S-oxidoreductase activity"/>
    <property type="evidence" value="ECO:0007669"/>
    <property type="project" value="RHEA"/>
</dbReference>
<dbReference type="GO" id="GO:0008113">
    <property type="term" value="F:peptide-methionine (S)-S-oxide reductase activity"/>
    <property type="evidence" value="ECO:0007669"/>
    <property type="project" value="UniProtKB-UniRule"/>
</dbReference>
<dbReference type="Pfam" id="PF01625">
    <property type="entry name" value="PMSR"/>
    <property type="match status" value="1"/>
</dbReference>
<feature type="active site" evidence="5">
    <location>
        <position position="56"/>
    </location>
</feature>
<dbReference type="EMBL" id="BLAE01000009">
    <property type="protein sequence ID" value="GES08146.1"/>
    <property type="molecule type" value="Genomic_DNA"/>
</dbReference>
<dbReference type="SUPFAM" id="SSF55068">
    <property type="entry name" value="Peptide methionine sulfoxide reductase"/>
    <property type="match status" value="1"/>
</dbReference>
<protein>
    <recommendedName>
        <fullName evidence="5">Peptide methionine sulfoxide reductase MsrA</fullName>
        <shortName evidence="5">Protein-methionine-S-oxide reductase</shortName>
        <ecNumber evidence="5">1.8.4.11</ecNumber>
    </recommendedName>
    <alternativeName>
        <fullName evidence="5">Peptide-methionine (S)-S-oxide reductase</fullName>
        <shortName evidence="5">Peptide Met(O) reductase</shortName>
    </alternativeName>
</protein>
<keyword evidence="2 5" id="KW-0560">Oxidoreductase</keyword>
<dbReference type="OrthoDB" id="4174719at2"/>
<dbReference type="InterPro" id="IPR050162">
    <property type="entry name" value="MsrA_MetSO_reductase"/>
</dbReference>
<comment type="similarity">
    <text evidence="1 5">Belongs to the MsrA Met sulfoxide reductase family.</text>
</comment>
<evidence type="ECO:0000256" key="5">
    <source>
        <dbReference type="HAMAP-Rule" id="MF_01401"/>
    </source>
</evidence>
<accession>A0A5M3WHF2</accession>
<reference evidence="7 8" key="1">
    <citation type="submission" date="2019-10" db="EMBL/GenBank/DDBJ databases">
        <title>Whole genome shotgun sequence of Acrocarpospora macrocephala NBRC 16266.</title>
        <authorList>
            <person name="Ichikawa N."/>
            <person name="Kimura A."/>
            <person name="Kitahashi Y."/>
            <person name="Komaki H."/>
            <person name="Oguchi A."/>
        </authorList>
    </citation>
    <scope>NUCLEOTIDE SEQUENCE [LARGE SCALE GENOMIC DNA]</scope>
    <source>
        <strain evidence="7 8">NBRC 16266</strain>
    </source>
</reference>
<comment type="caution">
    <text evidence="7">The sequence shown here is derived from an EMBL/GenBank/DDBJ whole genome shotgun (WGS) entry which is preliminary data.</text>
</comment>
<evidence type="ECO:0000259" key="6">
    <source>
        <dbReference type="Pfam" id="PF01625"/>
    </source>
</evidence>
<name>A0A5M3WHF2_9ACTN</name>
<comment type="catalytic activity">
    <reaction evidence="3 5">
        <text>L-methionyl-[protein] + [thioredoxin]-disulfide + H2O = L-methionyl-(S)-S-oxide-[protein] + [thioredoxin]-dithiol</text>
        <dbReference type="Rhea" id="RHEA:14217"/>
        <dbReference type="Rhea" id="RHEA-COMP:10698"/>
        <dbReference type="Rhea" id="RHEA-COMP:10700"/>
        <dbReference type="Rhea" id="RHEA-COMP:12313"/>
        <dbReference type="Rhea" id="RHEA-COMP:12315"/>
        <dbReference type="ChEBI" id="CHEBI:15377"/>
        <dbReference type="ChEBI" id="CHEBI:16044"/>
        <dbReference type="ChEBI" id="CHEBI:29950"/>
        <dbReference type="ChEBI" id="CHEBI:44120"/>
        <dbReference type="ChEBI" id="CHEBI:50058"/>
        <dbReference type="EC" id="1.8.4.11"/>
    </reaction>
</comment>
<dbReference type="Gene3D" id="3.30.1060.10">
    <property type="entry name" value="Peptide methionine sulphoxide reductase MsrA"/>
    <property type="match status" value="1"/>
</dbReference>
<evidence type="ECO:0000256" key="2">
    <source>
        <dbReference type="ARBA" id="ARBA00023002"/>
    </source>
</evidence>
<dbReference type="Proteomes" id="UP000331127">
    <property type="component" value="Unassembled WGS sequence"/>
</dbReference>
<dbReference type="NCBIfam" id="TIGR00401">
    <property type="entry name" value="msrA"/>
    <property type="match status" value="1"/>
</dbReference>
<evidence type="ECO:0000313" key="8">
    <source>
        <dbReference type="Proteomes" id="UP000331127"/>
    </source>
</evidence>
<dbReference type="InterPro" id="IPR036509">
    <property type="entry name" value="Met_Sox_Rdtase_MsrA_sf"/>
</dbReference>
<keyword evidence="8" id="KW-1185">Reference proteome</keyword>
<dbReference type="FunFam" id="3.30.1060.10:FF:000001">
    <property type="entry name" value="Peptide methionine sulfoxide reductase MsrA"/>
    <property type="match status" value="1"/>
</dbReference>
<dbReference type="AlphaFoldDB" id="A0A5M3WHF2"/>
<dbReference type="RefSeq" id="WP_155353792.1">
    <property type="nucleotide sequence ID" value="NZ_BAAAHL010000012.1"/>
</dbReference>
<dbReference type="InterPro" id="IPR002569">
    <property type="entry name" value="Met_Sox_Rdtase_MsrA_dom"/>
</dbReference>
<dbReference type="PANTHER" id="PTHR42799">
    <property type="entry name" value="MITOCHONDRIAL PEPTIDE METHIONINE SULFOXIDE REDUCTASE"/>
    <property type="match status" value="1"/>
</dbReference>
<dbReference type="HAMAP" id="MF_01401">
    <property type="entry name" value="MsrA"/>
    <property type="match status" value="1"/>
</dbReference>
<comment type="catalytic activity">
    <reaction evidence="4 5">
        <text>[thioredoxin]-disulfide + L-methionine + H2O = L-methionine (S)-S-oxide + [thioredoxin]-dithiol</text>
        <dbReference type="Rhea" id="RHEA:19993"/>
        <dbReference type="Rhea" id="RHEA-COMP:10698"/>
        <dbReference type="Rhea" id="RHEA-COMP:10700"/>
        <dbReference type="ChEBI" id="CHEBI:15377"/>
        <dbReference type="ChEBI" id="CHEBI:29950"/>
        <dbReference type="ChEBI" id="CHEBI:50058"/>
        <dbReference type="ChEBI" id="CHEBI:57844"/>
        <dbReference type="ChEBI" id="CHEBI:58772"/>
        <dbReference type="EC" id="1.8.4.11"/>
    </reaction>
</comment>
<sequence length="221" mass="24098">MGWIFGTNKITMITPQDALPGRSTSMPVAPRHLVLDAPLAPPYPPGSEIADFGLGCFWGAERKFWQTPGVITTAVGYQGGYTPNPTYEEVCSGHTGHTEAVRVVYDPTRVSYEELLKVFWESHDPTQGMRQGNDVGTQYRSAIYTHTPAQEKSAQASKDAYQSVLTKAGYNTITTEIAPAPDFYYAENYHQQYLEKNPNGYCGIGGTGISCPTGLTGSAEE</sequence>
<dbReference type="GO" id="GO:0005737">
    <property type="term" value="C:cytoplasm"/>
    <property type="evidence" value="ECO:0007669"/>
    <property type="project" value="TreeGrafter"/>
</dbReference>
<dbReference type="EC" id="1.8.4.11" evidence="5"/>
<dbReference type="PANTHER" id="PTHR42799:SF2">
    <property type="entry name" value="MITOCHONDRIAL PEPTIDE METHIONINE SULFOXIDE REDUCTASE"/>
    <property type="match status" value="1"/>
</dbReference>
<gene>
    <name evidence="7" type="primary">msrA_1</name>
    <name evidence="5" type="synonym">msrA</name>
    <name evidence="7" type="ORF">Amac_017410</name>
</gene>
<feature type="domain" description="Peptide methionine sulphoxide reductase MsrA" evidence="6">
    <location>
        <begin position="51"/>
        <end position="202"/>
    </location>
</feature>
<evidence type="ECO:0000313" key="7">
    <source>
        <dbReference type="EMBL" id="GES08146.1"/>
    </source>
</evidence>
<evidence type="ECO:0000256" key="3">
    <source>
        <dbReference type="ARBA" id="ARBA00047806"/>
    </source>
</evidence>
<comment type="function">
    <text evidence="5">Has an important function as a repair enzyme for proteins that have been inactivated by oxidation. Catalyzes the reversible oxidation-reduction of methionine sulfoxide in proteins to methionine.</text>
</comment>
<proteinExistence type="inferred from homology"/>
<dbReference type="GO" id="GO:0034599">
    <property type="term" value="P:cellular response to oxidative stress"/>
    <property type="evidence" value="ECO:0007669"/>
    <property type="project" value="TreeGrafter"/>
</dbReference>
<evidence type="ECO:0000256" key="4">
    <source>
        <dbReference type="ARBA" id="ARBA00048782"/>
    </source>
</evidence>